<name>A0A3M7P7T2_BRAPC</name>
<accession>A0A3M7P7T2</accession>
<dbReference type="AlphaFoldDB" id="A0A3M7P7T2"/>
<gene>
    <name evidence="1" type="ORF">BpHYR1_040007</name>
</gene>
<proteinExistence type="predicted"/>
<reference evidence="1 2" key="1">
    <citation type="journal article" date="2018" name="Sci. Rep.">
        <title>Genomic signatures of local adaptation to the degree of environmental predictability in rotifers.</title>
        <authorList>
            <person name="Franch-Gras L."/>
            <person name="Hahn C."/>
            <person name="Garcia-Roger E.M."/>
            <person name="Carmona M.J."/>
            <person name="Serra M."/>
            <person name="Gomez A."/>
        </authorList>
    </citation>
    <scope>NUCLEOTIDE SEQUENCE [LARGE SCALE GENOMIC DNA]</scope>
    <source>
        <strain evidence="1">HYR1</strain>
    </source>
</reference>
<dbReference type="EMBL" id="REGN01012782">
    <property type="protein sequence ID" value="RMZ94840.1"/>
    <property type="molecule type" value="Genomic_DNA"/>
</dbReference>
<comment type="caution">
    <text evidence="1">The sequence shown here is derived from an EMBL/GenBank/DDBJ whole genome shotgun (WGS) entry which is preliminary data.</text>
</comment>
<evidence type="ECO:0000313" key="2">
    <source>
        <dbReference type="Proteomes" id="UP000276133"/>
    </source>
</evidence>
<sequence>MRFYLKLVKSFQNSLYLKNRYFGTKGDLIMVGLKYEMTPNTKYEEILRIRKFYKKLLNLRCIMYPRIQNAIAMKNIMNIHIIMRNFKEH</sequence>
<evidence type="ECO:0000313" key="1">
    <source>
        <dbReference type="EMBL" id="RMZ94840.1"/>
    </source>
</evidence>
<dbReference type="Proteomes" id="UP000276133">
    <property type="component" value="Unassembled WGS sequence"/>
</dbReference>
<protein>
    <submittedName>
        <fullName evidence="1">Uncharacterized protein</fullName>
    </submittedName>
</protein>
<keyword evidence="2" id="KW-1185">Reference proteome</keyword>
<organism evidence="1 2">
    <name type="scientific">Brachionus plicatilis</name>
    <name type="common">Marine rotifer</name>
    <name type="synonym">Brachionus muelleri</name>
    <dbReference type="NCBI Taxonomy" id="10195"/>
    <lineage>
        <taxon>Eukaryota</taxon>
        <taxon>Metazoa</taxon>
        <taxon>Spiralia</taxon>
        <taxon>Gnathifera</taxon>
        <taxon>Rotifera</taxon>
        <taxon>Eurotatoria</taxon>
        <taxon>Monogononta</taxon>
        <taxon>Pseudotrocha</taxon>
        <taxon>Ploima</taxon>
        <taxon>Brachionidae</taxon>
        <taxon>Brachionus</taxon>
    </lineage>
</organism>